<protein>
    <submittedName>
        <fullName evidence="2">Dihydrofolate reductase family protein</fullName>
    </submittedName>
</protein>
<organism evidence="2 3">
    <name type="scientific">Nocardioides panacis</name>
    <dbReference type="NCBI Taxonomy" id="2849501"/>
    <lineage>
        <taxon>Bacteria</taxon>
        <taxon>Bacillati</taxon>
        <taxon>Actinomycetota</taxon>
        <taxon>Actinomycetes</taxon>
        <taxon>Propionibacteriales</taxon>
        <taxon>Nocardioidaceae</taxon>
        <taxon>Nocardioides</taxon>
    </lineage>
</organism>
<accession>A0A975SWP2</accession>
<reference evidence="2" key="1">
    <citation type="submission" date="2021-06" db="EMBL/GenBank/DDBJ databases">
        <title>Complete genome sequence of Nocardioides sp. G188.</title>
        <authorList>
            <person name="Im W.-T."/>
        </authorList>
    </citation>
    <scope>NUCLEOTIDE SEQUENCE</scope>
    <source>
        <strain evidence="2">G188</strain>
    </source>
</reference>
<dbReference type="EMBL" id="CP077062">
    <property type="protein sequence ID" value="QWZ07304.1"/>
    <property type="molecule type" value="Genomic_DNA"/>
</dbReference>
<dbReference type="PANTHER" id="PTHR38011:SF2">
    <property type="entry name" value="BIFUNCTIONAL DEAMINASE-REDUCTASE DOMAIN PROTEIN"/>
    <property type="match status" value="1"/>
</dbReference>
<evidence type="ECO:0000313" key="3">
    <source>
        <dbReference type="Proteomes" id="UP000683575"/>
    </source>
</evidence>
<dbReference type="GO" id="GO:0009231">
    <property type="term" value="P:riboflavin biosynthetic process"/>
    <property type="evidence" value="ECO:0007669"/>
    <property type="project" value="InterPro"/>
</dbReference>
<dbReference type="InterPro" id="IPR050765">
    <property type="entry name" value="Riboflavin_Biosynth_HTPR"/>
</dbReference>
<dbReference type="GO" id="GO:0008703">
    <property type="term" value="F:5-amino-6-(5-phosphoribosylamino)uracil reductase activity"/>
    <property type="evidence" value="ECO:0007669"/>
    <property type="project" value="InterPro"/>
</dbReference>
<dbReference type="Pfam" id="PF01872">
    <property type="entry name" value="RibD_C"/>
    <property type="match status" value="1"/>
</dbReference>
<feature type="domain" description="Bacterial bifunctional deaminase-reductase C-terminal" evidence="1">
    <location>
        <begin position="2"/>
        <end position="152"/>
    </location>
</feature>
<dbReference type="KEGG" id="nps:KRR39_17810"/>
<proteinExistence type="predicted"/>
<evidence type="ECO:0000259" key="1">
    <source>
        <dbReference type="Pfam" id="PF01872"/>
    </source>
</evidence>
<sequence length="180" mass="19747">MRKVVAYTLVSVDGVAESPEQFLLEFDEVMEANLGEVIATQDTVLLGRRMYDEWSAHWPKSDDQPFADFINTVQKYVATATPLTREWTNAEPVRGPVEDFVRTLKAGDGGDIGIHGSLSLTRSLLAAGLVDEVRLLVAPRVVGTGRRLFEDDTGYPLELVRSVGSPSGSLLVHYRVVTGD</sequence>
<dbReference type="Proteomes" id="UP000683575">
    <property type="component" value="Chromosome"/>
</dbReference>
<dbReference type="PANTHER" id="PTHR38011">
    <property type="entry name" value="DIHYDROFOLATE REDUCTASE FAMILY PROTEIN (AFU_ORTHOLOGUE AFUA_8G06820)"/>
    <property type="match status" value="1"/>
</dbReference>
<dbReference type="AlphaFoldDB" id="A0A975SWP2"/>
<keyword evidence="3" id="KW-1185">Reference proteome</keyword>
<evidence type="ECO:0000313" key="2">
    <source>
        <dbReference type="EMBL" id="QWZ07304.1"/>
    </source>
</evidence>
<dbReference type="RefSeq" id="WP_216938815.1">
    <property type="nucleotide sequence ID" value="NZ_CP077062.1"/>
</dbReference>
<name>A0A975SWP2_9ACTN</name>
<gene>
    <name evidence="2" type="ORF">KRR39_17810</name>
</gene>
<dbReference type="InterPro" id="IPR002734">
    <property type="entry name" value="RibDG_C"/>
</dbReference>